<keyword evidence="3" id="KW-1133">Transmembrane helix</keyword>
<evidence type="ECO:0000256" key="2">
    <source>
        <dbReference type="ARBA" id="ARBA00023054"/>
    </source>
</evidence>
<name>A0AAI9NY91_9FIRM</name>
<evidence type="ECO:0000313" key="4">
    <source>
        <dbReference type="EMBL" id="GFO93979.1"/>
    </source>
</evidence>
<dbReference type="GO" id="GO:0030313">
    <property type="term" value="C:cell envelope"/>
    <property type="evidence" value="ECO:0007669"/>
    <property type="project" value="UniProtKB-SubCell"/>
</dbReference>
<gene>
    <name evidence="4" type="ORF">COEU31_10250</name>
</gene>
<organism evidence="4 5">
    <name type="scientific">Coprococcus eutactus</name>
    <dbReference type="NCBI Taxonomy" id="33043"/>
    <lineage>
        <taxon>Bacteria</taxon>
        <taxon>Bacillati</taxon>
        <taxon>Bacillota</taxon>
        <taxon>Clostridia</taxon>
        <taxon>Lachnospirales</taxon>
        <taxon>Lachnospiraceae</taxon>
        <taxon>Coprococcus</taxon>
    </lineage>
</organism>
<dbReference type="EMBL" id="BLYL01000004">
    <property type="protein sequence ID" value="GFO93979.1"/>
    <property type="molecule type" value="Genomic_DNA"/>
</dbReference>
<dbReference type="AlphaFoldDB" id="A0AAI9NY91"/>
<keyword evidence="3" id="KW-0472">Membrane</keyword>
<accession>A0AAI9NY91</accession>
<dbReference type="Proteomes" id="UP000660047">
    <property type="component" value="Unassembled WGS sequence"/>
</dbReference>
<evidence type="ECO:0000256" key="3">
    <source>
        <dbReference type="SAM" id="Phobius"/>
    </source>
</evidence>
<protein>
    <recommendedName>
        <fullName evidence="6">Efflux transporter, RND family, MFP subunit</fullName>
    </recommendedName>
</protein>
<dbReference type="InterPro" id="IPR050465">
    <property type="entry name" value="UPF0194_transport"/>
</dbReference>
<sequence>MRRFSGKRFETKLWAECGVKAVGIFMAVVIAGTFMSRFASSALTPRVETEYAVSGTVSTEILQDVVIDGDKKTPVYVYPGLLAQEIYVSVGKKIEQGDPLMRVDVAAVRSEYLEKKLEQKKLKEQYWYTWGDEMAVMDDKIAVVDEQISYLGKLMDDNGVVCSELNGLISESRVGIGNKTTEEAAFVITEKSDSYTIKMSVTEEQRRYIEKGDKVTVQMDDSGVNTEVSAVYSNVENGQGYIVEAVVPGDTFDVGDSVLAEISHQSEKYGSVVSMSAIHADVSGSYVLVERPKDTLLGTEYVAEKVYVTVGDTNNYDAGLKKSPFTGDDKIIVSSDKKVEAGDTVREK</sequence>
<evidence type="ECO:0000313" key="5">
    <source>
        <dbReference type="Proteomes" id="UP000660047"/>
    </source>
</evidence>
<dbReference type="RefSeq" id="WP_022217322.1">
    <property type="nucleotide sequence ID" value="NZ_BLYL01000004.1"/>
</dbReference>
<comment type="subcellular location">
    <subcellularLocation>
        <location evidence="1">Cell envelope</location>
    </subcellularLocation>
</comment>
<reference evidence="4" key="1">
    <citation type="submission" date="2020-06" db="EMBL/GenBank/DDBJ databases">
        <title>Characterization of fructooligosaccharide metabolism and fructooligosaccharide-degrading enzymes in human commensal butyrate producers.</title>
        <authorList>
            <person name="Tanno H."/>
            <person name="Fujii T."/>
            <person name="Hirano K."/>
            <person name="Maeno S."/>
            <person name="Tonozuka T."/>
            <person name="Sakamoto M."/>
            <person name="Ohkuma M."/>
            <person name="Tochio T."/>
            <person name="Endo A."/>
        </authorList>
    </citation>
    <scope>NUCLEOTIDE SEQUENCE</scope>
    <source>
        <strain evidence="4">JCM 31265</strain>
    </source>
</reference>
<evidence type="ECO:0008006" key="6">
    <source>
        <dbReference type="Google" id="ProtNLM"/>
    </source>
</evidence>
<proteinExistence type="predicted"/>
<dbReference type="PANTHER" id="PTHR32347">
    <property type="entry name" value="EFFLUX SYSTEM COMPONENT YKNX-RELATED"/>
    <property type="match status" value="1"/>
</dbReference>
<comment type="caution">
    <text evidence="4">The sequence shown here is derived from an EMBL/GenBank/DDBJ whole genome shotgun (WGS) entry which is preliminary data.</text>
</comment>
<keyword evidence="2" id="KW-0175">Coiled coil</keyword>
<evidence type="ECO:0000256" key="1">
    <source>
        <dbReference type="ARBA" id="ARBA00004196"/>
    </source>
</evidence>
<keyword evidence="3" id="KW-0812">Transmembrane</keyword>
<feature type="transmembrane region" description="Helical" evidence="3">
    <location>
        <begin position="21"/>
        <end position="39"/>
    </location>
</feature>